<comment type="caution">
    <text evidence="3">The sequence shown here is derived from an EMBL/GenBank/DDBJ whole genome shotgun (WGS) entry which is preliminary data.</text>
</comment>
<feature type="compositionally biased region" description="Low complexity" evidence="1">
    <location>
        <begin position="24"/>
        <end position="37"/>
    </location>
</feature>
<dbReference type="InterPro" id="IPR002372">
    <property type="entry name" value="PQQ_rpt_dom"/>
</dbReference>
<dbReference type="Proteomes" id="UP001596208">
    <property type="component" value="Unassembled WGS sequence"/>
</dbReference>
<dbReference type="SUPFAM" id="SSF50969">
    <property type="entry name" value="YVTN repeat-like/Quinoprotein amine dehydrogenase"/>
    <property type="match status" value="1"/>
</dbReference>
<feature type="region of interest" description="Disordered" evidence="1">
    <location>
        <begin position="1"/>
        <end position="117"/>
    </location>
</feature>
<feature type="domain" description="Pyrrolo-quinoline quinone repeat" evidence="2">
    <location>
        <begin position="213"/>
        <end position="333"/>
    </location>
</feature>
<sequence length="597" mass="61789">MSQPPGPPASHEGFGAPFDPPEGASPFNPPAASAPRPGYGYPTVPQPGYGSPAAPQPGYGSPAAPQPGYGSPAAPQPGPYSAPSGPYAQQPGPYGPQAGPHGSPPPGGSPGGREGFAGRPARIVGAVLAALLVAGGGLWFATGGDDGEQPAAGGRDRPASSPAADGKGNATDRTDSELVGAADAARAKGEAKVRWVKSLGVDLPGQALTVHGPWQSGDVVAHAVHRTVSGYSARDGRKLWSLKVSADICAAPTLPTGDGKIVIAFEEHTENGADCSVLRMIDLRTGRAGWTRTLPGDGFSEIQRDVAMSVNGDTVTYARAGRVLAYRVGDGKDVFGMPAGPCRPFAFTSGPRMIAATSCAGLGDERADQRIQQTDPLTGEAEWTYDVGAGWTVDQVYSTDPLVVSLQKGDAWKAVALRADGTLRAEIDLGTRDIDFGFADYEVRCGGYQMVTSNKDDCAGVAADADTFYVSTKRRHAEFDIDNKLVAFDLDTGEQKWTVAAPLGRRVEPLGTEGGRVLVYVAPTKKRGGEIATAEAAGGDLKTVLAHPAYTAGIEDGFAGGKIDYANGRSLVTRSVIGLEEDDNIEVTTKMLMAFGE</sequence>
<dbReference type="Gene3D" id="2.130.10.10">
    <property type="entry name" value="YVTN repeat-like/Quinoprotein amine dehydrogenase"/>
    <property type="match status" value="1"/>
</dbReference>
<accession>A0ABW0B9W4</accession>
<dbReference type="Pfam" id="PF13360">
    <property type="entry name" value="PQQ_2"/>
    <property type="match status" value="1"/>
</dbReference>
<dbReference type="RefSeq" id="WP_065847395.1">
    <property type="nucleotide sequence ID" value="NZ_JBHSKI010000013.1"/>
</dbReference>
<proteinExistence type="predicted"/>
<evidence type="ECO:0000313" key="3">
    <source>
        <dbReference type="EMBL" id="MFC5174033.1"/>
    </source>
</evidence>
<dbReference type="PANTHER" id="PTHR34512:SF30">
    <property type="entry name" value="OUTER MEMBRANE PROTEIN ASSEMBLY FACTOR BAMB"/>
    <property type="match status" value="1"/>
</dbReference>
<evidence type="ECO:0000313" key="4">
    <source>
        <dbReference type="Proteomes" id="UP001596208"/>
    </source>
</evidence>
<gene>
    <name evidence="3" type="ORF">ACFPRK_26075</name>
</gene>
<name>A0ABW0B9W4_9ACTN</name>
<evidence type="ECO:0000256" key="1">
    <source>
        <dbReference type="SAM" id="MobiDB-lite"/>
    </source>
</evidence>
<organism evidence="3 4">
    <name type="scientific">Streptomyces mutomycini</name>
    <dbReference type="NCBI Taxonomy" id="284036"/>
    <lineage>
        <taxon>Bacteria</taxon>
        <taxon>Bacillati</taxon>
        <taxon>Actinomycetota</taxon>
        <taxon>Actinomycetes</taxon>
        <taxon>Kitasatosporales</taxon>
        <taxon>Streptomycetaceae</taxon>
        <taxon>Streptomyces</taxon>
    </lineage>
</organism>
<dbReference type="InterPro" id="IPR015943">
    <property type="entry name" value="WD40/YVTN_repeat-like_dom_sf"/>
</dbReference>
<evidence type="ECO:0000259" key="2">
    <source>
        <dbReference type="Pfam" id="PF13360"/>
    </source>
</evidence>
<dbReference type="SMART" id="SM00564">
    <property type="entry name" value="PQQ"/>
    <property type="match status" value="3"/>
</dbReference>
<protein>
    <submittedName>
        <fullName evidence="3">PQQ-binding-like beta-propeller repeat protein</fullName>
    </submittedName>
</protein>
<reference evidence="4" key="1">
    <citation type="journal article" date="2019" name="Int. J. Syst. Evol. Microbiol.">
        <title>The Global Catalogue of Microorganisms (GCM) 10K type strain sequencing project: providing services to taxonomists for standard genome sequencing and annotation.</title>
        <authorList>
            <consortium name="The Broad Institute Genomics Platform"/>
            <consortium name="The Broad Institute Genome Sequencing Center for Infectious Disease"/>
            <person name="Wu L."/>
            <person name="Ma J."/>
        </authorList>
    </citation>
    <scope>NUCLEOTIDE SEQUENCE [LARGE SCALE GENOMIC DNA]</scope>
    <source>
        <strain evidence="4">CGMCC 4.1721</strain>
    </source>
</reference>
<dbReference type="EMBL" id="JBHSKI010000013">
    <property type="protein sequence ID" value="MFC5174033.1"/>
    <property type="molecule type" value="Genomic_DNA"/>
</dbReference>
<feature type="region of interest" description="Disordered" evidence="1">
    <location>
        <begin position="144"/>
        <end position="184"/>
    </location>
</feature>
<dbReference type="InterPro" id="IPR018391">
    <property type="entry name" value="PQQ_b-propeller_rpt"/>
</dbReference>
<dbReference type="PANTHER" id="PTHR34512">
    <property type="entry name" value="CELL SURFACE PROTEIN"/>
    <property type="match status" value="1"/>
</dbReference>
<keyword evidence="4" id="KW-1185">Reference proteome</keyword>
<dbReference type="InterPro" id="IPR011044">
    <property type="entry name" value="Quino_amine_DH_bsu"/>
</dbReference>
<feature type="compositionally biased region" description="Low complexity" evidence="1">
    <location>
        <begin position="82"/>
        <end position="101"/>
    </location>
</feature>